<sequence>MNLKRFPGRDSDIDVIRQNLIDLSHPKFEERDHLLDPNDSALETRLAQGLQLGDKVSNISANDRMLDATFLSNMSKICAEQGKRLIPQAYSPKAFLKCILRKFSRNRDVSRRSRSGSDSDDDHDDEHDDIQEELPLPESSPDDSDELIAGKVDWTAIGSSVHFLIHSVGQLDTMIGPMDLEKKVVPRRKATMQADYITTQDSEDPNSQNYAQSAMKRTQDTYEEIKKSNGVNLITFASGKESFSHSVEALYDLSTLAFRGLIEMRPTISVNIITPDETLQQDLSALLRNASSGDESVKETIQQHVADGNMSLVPTIECVPVELTRPHPPRNRCIVHIDADQLGLLSEMTSLVASAPSTSLHSMDSPLPVVSPTHQQLFEIPVNGSFLPQPS</sequence>
<comment type="function">
    <text evidence="1">Component of the SMC5-SMC6 complex, that promotes sister chromatid alignment after DNA damage and facilitates double-stranded DNA breaks (DSBs) repair via homologous recombination between sister chromatids.</text>
</comment>
<feature type="compositionally biased region" description="Acidic residues" evidence="2">
    <location>
        <begin position="118"/>
        <end position="132"/>
    </location>
</feature>
<comment type="caution">
    <text evidence="3">The sequence shown here is derived from an EMBL/GenBank/DDBJ whole genome shotgun (WGS) entry which is preliminary data.</text>
</comment>
<dbReference type="InterPro" id="IPR027786">
    <property type="entry name" value="Nse4/EID"/>
</dbReference>
<evidence type="ECO:0000256" key="2">
    <source>
        <dbReference type="SAM" id="MobiDB-lite"/>
    </source>
</evidence>
<proteinExistence type="inferred from homology"/>
<keyword evidence="4" id="KW-1185">Reference proteome</keyword>
<comment type="similarity">
    <text evidence="1">Belongs to the NSE4 family.</text>
</comment>
<comment type="subunit">
    <text evidence="1">Component of the SMC5-SMC6 complex.</text>
</comment>
<protein>
    <recommendedName>
        <fullName evidence="1">Non-structural maintenance of chromosomes element 4</fullName>
    </recommendedName>
</protein>
<feature type="region of interest" description="Disordered" evidence="2">
    <location>
        <begin position="109"/>
        <end position="145"/>
    </location>
</feature>
<keyword evidence="1" id="KW-0227">DNA damage</keyword>
<keyword evidence="1" id="KW-0234">DNA repair</keyword>
<dbReference type="PANTHER" id="PTHR16140:SF0">
    <property type="entry name" value="NON-STRUCTURAL MAINTENANCE OF CHROMOSOMES ELEMENT 4"/>
    <property type="match status" value="1"/>
</dbReference>
<organism evidence="3 4">
    <name type="scientific">Blattamonas nauphoetae</name>
    <dbReference type="NCBI Taxonomy" id="2049346"/>
    <lineage>
        <taxon>Eukaryota</taxon>
        <taxon>Metamonada</taxon>
        <taxon>Preaxostyla</taxon>
        <taxon>Oxymonadida</taxon>
        <taxon>Blattamonas</taxon>
    </lineage>
</organism>
<evidence type="ECO:0000256" key="1">
    <source>
        <dbReference type="RuleBase" id="RU365071"/>
    </source>
</evidence>
<dbReference type="EMBL" id="JARBJD010000062">
    <property type="protein sequence ID" value="KAK2955876.1"/>
    <property type="molecule type" value="Genomic_DNA"/>
</dbReference>
<gene>
    <name evidence="3" type="ORF">BLNAU_9227</name>
</gene>
<accession>A0ABQ9XWM4</accession>
<dbReference type="Proteomes" id="UP001281761">
    <property type="component" value="Unassembled WGS sequence"/>
</dbReference>
<keyword evidence="1" id="KW-0233">DNA recombination</keyword>
<evidence type="ECO:0000313" key="3">
    <source>
        <dbReference type="EMBL" id="KAK2955876.1"/>
    </source>
</evidence>
<keyword evidence="1" id="KW-0539">Nucleus</keyword>
<name>A0ABQ9XWM4_9EUKA</name>
<evidence type="ECO:0000313" key="4">
    <source>
        <dbReference type="Proteomes" id="UP001281761"/>
    </source>
</evidence>
<comment type="subcellular location">
    <subcellularLocation>
        <location evidence="1">Nucleus</location>
    </subcellularLocation>
</comment>
<dbReference type="PANTHER" id="PTHR16140">
    <property type="entry name" value="NON-STRUCTURAL MAINTENANCE OF CHROMOSOMES ELEMENT 4"/>
    <property type="match status" value="1"/>
</dbReference>
<reference evidence="3 4" key="1">
    <citation type="journal article" date="2022" name="bioRxiv">
        <title>Genomics of Preaxostyla Flagellates Illuminates Evolutionary Transitions and the Path Towards Mitochondrial Loss.</title>
        <authorList>
            <person name="Novak L.V.F."/>
            <person name="Treitli S.C."/>
            <person name="Pyrih J."/>
            <person name="Halakuc P."/>
            <person name="Pipaliya S.V."/>
            <person name="Vacek V."/>
            <person name="Brzon O."/>
            <person name="Soukal P."/>
            <person name="Eme L."/>
            <person name="Dacks J.B."/>
            <person name="Karnkowska A."/>
            <person name="Elias M."/>
            <person name="Hampl V."/>
        </authorList>
    </citation>
    <scope>NUCLEOTIDE SEQUENCE [LARGE SCALE GENOMIC DNA]</scope>
    <source>
        <strain evidence="3">NAU3</strain>
        <tissue evidence="3">Gut</tissue>
    </source>
</reference>